<keyword evidence="2" id="KW-0413">Isomerase</keyword>
<dbReference type="GeneID" id="93641247"/>
<dbReference type="InterPro" id="IPR046348">
    <property type="entry name" value="SIS_dom_sf"/>
</dbReference>
<accession>A0A0B6A8K8</accession>
<evidence type="ECO:0000256" key="1">
    <source>
        <dbReference type="ARBA" id="ARBA00009235"/>
    </source>
</evidence>
<name>A0A0B6A8K8_PRIM2</name>
<dbReference type="Proteomes" id="UP000031829">
    <property type="component" value="Chromosome"/>
</dbReference>
<gene>
    <name evidence="2" type="primary">hxlB</name>
    <name evidence="2" type="ORF">BG04_3185</name>
</gene>
<reference evidence="2 3" key="1">
    <citation type="journal article" date="2015" name="Genome Announc.">
        <title>Complete genome sequences for 35 biothreat assay-relevant bacillus species.</title>
        <authorList>
            <person name="Johnson S.L."/>
            <person name="Daligault H.E."/>
            <person name="Davenport K.W."/>
            <person name="Jaissle J."/>
            <person name="Frey K.G."/>
            <person name="Ladner J.T."/>
            <person name="Broomall S.M."/>
            <person name="Bishop-Lilly K.A."/>
            <person name="Bruce D.C."/>
            <person name="Gibbons H.S."/>
            <person name="Coyne S.R."/>
            <person name="Lo C.C."/>
            <person name="Meincke L."/>
            <person name="Munk A.C."/>
            <person name="Koroleva G.I."/>
            <person name="Rosenzweig C.N."/>
            <person name="Palacios G.F."/>
            <person name="Redden C.L."/>
            <person name="Minogue T.D."/>
            <person name="Chain P.S."/>
        </authorList>
    </citation>
    <scope>NUCLEOTIDE SEQUENCE [LARGE SCALE GENOMIC DNA]</scope>
    <source>
        <strain evidence="3">ATCC 14581 / DSM 32 / JCM 2506 / NBRC 15308 / NCIMB 9376 / NCTC 10342 / NRRL B-14308 / VKM B-512</strain>
    </source>
</reference>
<dbReference type="Gene3D" id="3.40.50.10490">
    <property type="entry name" value="Glucose-6-phosphate isomerase like protein, domain 1"/>
    <property type="match status" value="1"/>
</dbReference>
<sequence>MQTSEHLKTVMNELLQTTALIADDEAEQLVNGIISSKKVFVTGAGRSGLMGKSFAMRMMHMGIDAYVIGETVTSTFTQDDLLIIGSGSGETKSLIPIAQKAKELGGKVGVVTISPDSTLGKLADFIVKLPGAPKDQEQNSYQTVQPMASLFEQTLLLFYDALILRFMEKKELDTHTMYGKHANLE</sequence>
<dbReference type="EMBL" id="CP009920">
    <property type="protein sequence ID" value="AJI21280.1"/>
    <property type="molecule type" value="Genomic_DNA"/>
</dbReference>
<dbReference type="PANTHER" id="PTHR43443:SF1">
    <property type="entry name" value="3-HEXULOSE-6-PHOSPHATE ISOMERASE"/>
    <property type="match status" value="1"/>
</dbReference>
<dbReference type="SUPFAM" id="SSF53697">
    <property type="entry name" value="SIS domain"/>
    <property type="match status" value="1"/>
</dbReference>
<dbReference type="PANTHER" id="PTHR43443">
    <property type="entry name" value="3-HEXULOSE-6-PHOSPHATE ISOMERASE"/>
    <property type="match status" value="1"/>
</dbReference>
<dbReference type="HOGENOM" id="CLU_094236_1_1_9"/>
<dbReference type="PROSITE" id="PS51464">
    <property type="entry name" value="SIS"/>
    <property type="match status" value="1"/>
</dbReference>
<dbReference type="RefSeq" id="WP_016763182.1">
    <property type="nucleotide sequence ID" value="NZ_BCVB01000007.1"/>
</dbReference>
<evidence type="ECO:0000313" key="2">
    <source>
        <dbReference type="EMBL" id="AJI21280.1"/>
    </source>
</evidence>
<dbReference type="GO" id="GO:0043800">
    <property type="term" value="F:6-phospho-3-hexuloisomerase activity"/>
    <property type="evidence" value="ECO:0007669"/>
    <property type="project" value="UniProtKB-EC"/>
</dbReference>
<dbReference type="InterPro" id="IPR017552">
    <property type="entry name" value="PHI/rmpB"/>
</dbReference>
<dbReference type="Pfam" id="PF01380">
    <property type="entry name" value="SIS"/>
    <property type="match status" value="1"/>
</dbReference>
<dbReference type="AlphaFoldDB" id="A0A0B6A8K8"/>
<organism evidence="2 3">
    <name type="scientific">Priestia megaterium (strain ATCC 14581 / DSM 32 / CCUG 1817 / JCM 2506 / NBRC 15308 / NCIMB 9376 / NCTC 10342 / NRRL B-14308 / VKM B-512 / Ford 19)</name>
    <name type="common">Bacillus megaterium</name>
    <dbReference type="NCBI Taxonomy" id="1348623"/>
    <lineage>
        <taxon>Bacteria</taxon>
        <taxon>Bacillati</taxon>
        <taxon>Bacillota</taxon>
        <taxon>Bacilli</taxon>
        <taxon>Bacillales</taxon>
        <taxon>Bacillaceae</taxon>
        <taxon>Priestia</taxon>
    </lineage>
</organism>
<dbReference type="InterPro" id="IPR001347">
    <property type="entry name" value="SIS_dom"/>
</dbReference>
<dbReference type="NCBIfam" id="TIGR03127">
    <property type="entry name" value="RuMP_HxlB"/>
    <property type="match status" value="1"/>
</dbReference>
<comment type="similarity">
    <text evidence="1">Belongs to the SIS family. PHI subfamily.</text>
</comment>
<evidence type="ECO:0000313" key="3">
    <source>
        <dbReference type="Proteomes" id="UP000031829"/>
    </source>
</evidence>
<dbReference type="EC" id="5.3.1.27" evidence="2"/>
<dbReference type="GO" id="GO:0097367">
    <property type="term" value="F:carbohydrate derivative binding"/>
    <property type="evidence" value="ECO:0007669"/>
    <property type="project" value="InterPro"/>
</dbReference>
<protein>
    <submittedName>
        <fullName evidence="2">3-hexulose-6-phosphate isomerase</fullName>
        <ecNumber evidence="2">5.3.1.27</ecNumber>
    </submittedName>
</protein>
<proteinExistence type="inferred from homology"/>
<dbReference type="GO" id="GO:1901135">
    <property type="term" value="P:carbohydrate derivative metabolic process"/>
    <property type="evidence" value="ECO:0007669"/>
    <property type="project" value="InterPro"/>
</dbReference>
<dbReference type="KEGG" id="bmeg:BG04_3185"/>
<dbReference type="CDD" id="cd05005">
    <property type="entry name" value="SIS_PHI"/>
    <property type="match status" value="1"/>
</dbReference>